<dbReference type="OrthoDB" id="5959102at2759"/>
<keyword evidence="4" id="KW-1185">Reference proteome</keyword>
<dbReference type="EMBL" id="MUJZ01021490">
    <property type="protein sequence ID" value="OTF79767.1"/>
    <property type="molecule type" value="Genomic_DNA"/>
</dbReference>
<dbReference type="InterPro" id="IPR015526">
    <property type="entry name" value="Frizzled/SFRP"/>
</dbReference>
<dbReference type="Proteomes" id="UP000194236">
    <property type="component" value="Unassembled WGS sequence"/>
</dbReference>
<feature type="transmembrane region" description="Helical" evidence="2">
    <location>
        <begin position="80"/>
        <end position="104"/>
    </location>
</feature>
<dbReference type="PANTHER" id="PTHR11309">
    <property type="entry name" value="FRIZZLED"/>
    <property type="match status" value="1"/>
</dbReference>
<accession>A0A1Y3BHZ7</accession>
<dbReference type="GO" id="GO:0005886">
    <property type="term" value="C:plasma membrane"/>
    <property type="evidence" value="ECO:0007669"/>
    <property type="project" value="TreeGrafter"/>
</dbReference>
<evidence type="ECO:0008006" key="5">
    <source>
        <dbReference type="Google" id="ProtNLM"/>
    </source>
</evidence>
<organism evidence="3 4">
    <name type="scientific">Euroglyphus maynei</name>
    <name type="common">Mayne's house dust mite</name>
    <dbReference type="NCBI Taxonomy" id="6958"/>
    <lineage>
        <taxon>Eukaryota</taxon>
        <taxon>Metazoa</taxon>
        <taxon>Ecdysozoa</taxon>
        <taxon>Arthropoda</taxon>
        <taxon>Chelicerata</taxon>
        <taxon>Arachnida</taxon>
        <taxon>Acari</taxon>
        <taxon>Acariformes</taxon>
        <taxon>Sarcoptiformes</taxon>
        <taxon>Astigmata</taxon>
        <taxon>Psoroptidia</taxon>
        <taxon>Analgoidea</taxon>
        <taxon>Pyroglyphidae</taxon>
        <taxon>Pyroglyphinae</taxon>
        <taxon>Euroglyphus</taxon>
    </lineage>
</organism>
<dbReference type="PANTHER" id="PTHR11309:SF126">
    <property type="entry name" value="FRIZZLED-2"/>
    <property type="match status" value="1"/>
</dbReference>
<dbReference type="Gene3D" id="1.10.2000.10">
    <property type="entry name" value="Frizzled cysteine-rich domain"/>
    <property type="match status" value="1"/>
</dbReference>
<protein>
    <recommendedName>
        <fullName evidence="5">FZ domain-containing protein</fullName>
    </recommendedName>
</protein>
<evidence type="ECO:0000256" key="2">
    <source>
        <dbReference type="SAM" id="Phobius"/>
    </source>
</evidence>
<dbReference type="InterPro" id="IPR036790">
    <property type="entry name" value="Frizzled_dom_sf"/>
</dbReference>
<evidence type="ECO:0000256" key="1">
    <source>
        <dbReference type="ARBA" id="ARBA00022473"/>
    </source>
</evidence>
<keyword evidence="2" id="KW-1133">Transmembrane helix</keyword>
<comment type="caution">
    <text evidence="3">The sequence shown here is derived from an EMBL/GenBank/DDBJ whole genome shotgun (WGS) entry which is preliminary data.</text>
</comment>
<dbReference type="SUPFAM" id="SSF63501">
    <property type="entry name" value="Frizzled cysteine-rich domain"/>
    <property type="match status" value="1"/>
</dbReference>
<keyword evidence="1" id="KW-0217">Developmental protein</keyword>
<proteinExistence type="predicted"/>
<keyword evidence="2" id="KW-0812">Transmembrane</keyword>
<keyword evidence="2" id="KW-0472">Membrane</keyword>
<name>A0A1Y3BHZ7_EURMA</name>
<dbReference type="GO" id="GO:0017147">
    <property type="term" value="F:Wnt-protein binding"/>
    <property type="evidence" value="ECO:0007669"/>
    <property type="project" value="TreeGrafter"/>
</dbReference>
<evidence type="ECO:0000313" key="4">
    <source>
        <dbReference type="Proteomes" id="UP000194236"/>
    </source>
</evidence>
<dbReference type="GO" id="GO:0035567">
    <property type="term" value="P:non-canonical Wnt signaling pathway"/>
    <property type="evidence" value="ECO:0007669"/>
    <property type="project" value="TreeGrafter"/>
</dbReference>
<dbReference type="AlphaFoldDB" id="A0A1Y3BHZ7"/>
<gene>
    <name evidence="3" type="ORF">BLA29_011996</name>
</gene>
<dbReference type="GO" id="GO:0060070">
    <property type="term" value="P:canonical Wnt signaling pathway"/>
    <property type="evidence" value="ECO:0007669"/>
    <property type="project" value="TreeGrafter"/>
</dbReference>
<sequence length="106" mass="11502">MNGGMISASSTAIQAAAATSTSNSPSSIIDNSEQRCEKITIPMCMDIGYNYTSMPNLLEMETQEEAGLEVRMSIFIQSGFFGPSPLLLSIIFGWVDILLLYSLLPE</sequence>
<reference evidence="3 4" key="1">
    <citation type="submission" date="2017-03" db="EMBL/GenBank/DDBJ databases">
        <title>Genome Survey of Euroglyphus maynei.</title>
        <authorList>
            <person name="Arlian L.G."/>
            <person name="Morgan M.S."/>
            <person name="Rider S.D."/>
        </authorList>
    </citation>
    <scope>NUCLEOTIDE SEQUENCE [LARGE SCALE GENOMIC DNA]</scope>
    <source>
        <strain evidence="3">Arlian Lab</strain>
        <tissue evidence="3">Whole body</tissue>
    </source>
</reference>
<dbReference type="GO" id="GO:0042813">
    <property type="term" value="F:Wnt receptor activity"/>
    <property type="evidence" value="ECO:0007669"/>
    <property type="project" value="TreeGrafter"/>
</dbReference>
<evidence type="ECO:0000313" key="3">
    <source>
        <dbReference type="EMBL" id="OTF79767.1"/>
    </source>
</evidence>